<evidence type="ECO:0000313" key="2">
    <source>
        <dbReference type="EMBL" id="TDQ00292.1"/>
    </source>
</evidence>
<organism evidence="2 3">
    <name type="scientific">Labedaea rhizosphaerae</name>
    <dbReference type="NCBI Taxonomy" id="598644"/>
    <lineage>
        <taxon>Bacteria</taxon>
        <taxon>Bacillati</taxon>
        <taxon>Actinomycetota</taxon>
        <taxon>Actinomycetes</taxon>
        <taxon>Pseudonocardiales</taxon>
        <taxon>Pseudonocardiaceae</taxon>
        <taxon>Labedaea</taxon>
    </lineage>
</organism>
<keyword evidence="1" id="KW-1133">Transmembrane helix</keyword>
<dbReference type="NCBIfam" id="NF041646">
    <property type="entry name" value="VC0807_fam"/>
    <property type="match status" value="1"/>
</dbReference>
<protein>
    <recommendedName>
        <fullName evidence="4">Intracellular septation protein A</fullName>
    </recommendedName>
</protein>
<sequence>MSTEPLVTTNRNWTRALPISTLVIDVVGPLVVFYGLRAAGAGMVLPALLAAVLPALRILYLLVRGKRVDRLAIFGLTVIALTLLTAYVVGDARLLLAKDAWDAALIGVFLIGSVFAGRPAMLTLGKAIAQMKVGDAGAQAWRDRWEHDARFRYAMRVHTMVFGVALALDAVVRVVLVYAVPFDWITPVQNGQWIVLLALLISFHLYWTKRHDLRA</sequence>
<proteinExistence type="predicted"/>
<keyword evidence="1" id="KW-0812">Transmembrane</keyword>
<dbReference type="Proteomes" id="UP000295444">
    <property type="component" value="Unassembled WGS sequence"/>
</dbReference>
<dbReference type="AlphaFoldDB" id="A0A4R6SEG2"/>
<evidence type="ECO:0008006" key="4">
    <source>
        <dbReference type="Google" id="ProtNLM"/>
    </source>
</evidence>
<feature type="transmembrane region" description="Helical" evidence="1">
    <location>
        <begin position="101"/>
        <end position="122"/>
    </location>
</feature>
<gene>
    <name evidence="2" type="ORF">EV186_102153</name>
</gene>
<reference evidence="2 3" key="1">
    <citation type="submission" date="2019-03" db="EMBL/GenBank/DDBJ databases">
        <title>Genomic Encyclopedia of Type Strains, Phase IV (KMG-IV): sequencing the most valuable type-strain genomes for metagenomic binning, comparative biology and taxonomic classification.</title>
        <authorList>
            <person name="Goeker M."/>
        </authorList>
    </citation>
    <scope>NUCLEOTIDE SEQUENCE [LARGE SCALE GENOMIC DNA]</scope>
    <source>
        <strain evidence="2 3">DSM 45361</strain>
    </source>
</reference>
<feature type="transmembrane region" description="Helical" evidence="1">
    <location>
        <begin position="16"/>
        <end position="36"/>
    </location>
</feature>
<evidence type="ECO:0000256" key="1">
    <source>
        <dbReference type="SAM" id="Phobius"/>
    </source>
</evidence>
<feature type="transmembrane region" description="Helical" evidence="1">
    <location>
        <begin position="70"/>
        <end position="89"/>
    </location>
</feature>
<keyword evidence="1" id="KW-0472">Membrane</keyword>
<feature type="transmembrane region" description="Helical" evidence="1">
    <location>
        <begin position="42"/>
        <end position="63"/>
    </location>
</feature>
<dbReference type="EMBL" id="SNXZ01000002">
    <property type="protein sequence ID" value="TDQ00292.1"/>
    <property type="molecule type" value="Genomic_DNA"/>
</dbReference>
<feature type="transmembrane region" description="Helical" evidence="1">
    <location>
        <begin position="191"/>
        <end position="207"/>
    </location>
</feature>
<keyword evidence="3" id="KW-1185">Reference proteome</keyword>
<evidence type="ECO:0000313" key="3">
    <source>
        <dbReference type="Proteomes" id="UP000295444"/>
    </source>
</evidence>
<feature type="transmembrane region" description="Helical" evidence="1">
    <location>
        <begin position="160"/>
        <end position="179"/>
    </location>
</feature>
<name>A0A4R6SEG2_LABRH</name>
<comment type="caution">
    <text evidence="2">The sequence shown here is derived from an EMBL/GenBank/DDBJ whole genome shotgun (WGS) entry which is preliminary data.</text>
</comment>
<accession>A0A4R6SEG2</accession>